<accession>X1N0K6</accession>
<organism evidence="1">
    <name type="scientific">marine sediment metagenome</name>
    <dbReference type="NCBI Taxonomy" id="412755"/>
    <lineage>
        <taxon>unclassified sequences</taxon>
        <taxon>metagenomes</taxon>
        <taxon>ecological metagenomes</taxon>
    </lineage>
</organism>
<name>X1N0K6_9ZZZZ</name>
<protein>
    <submittedName>
        <fullName evidence="1">Uncharacterized protein</fullName>
    </submittedName>
</protein>
<reference evidence="1" key="1">
    <citation type="journal article" date="2014" name="Front. Microbiol.">
        <title>High frequency of phylogenetically diverse reductive dehalogenase-homologous genes in deep subseafloor sedimentary metagenomes.</title>
        <authorList>
            <person name="Kawai M."/>
            <person name="Futagami T."/>
            <person name="Toyoda A."/>
            <person name="Takaki Y."/>
            <person name="Nishi S."/>
            <person name="Hori S."/>
            <person name="Arai W."/>
            <person name="Tsubouchi T."/>
            <person name="Morono Y."/>
            <person name="Uchiyama I."/>
            <person name="Ito T."/>
            <person name="Fujiyama A."/>
            <person name="Inagaki F."/>
            <person name="Takami H."/>
        </authorList>
    </citation>
    <scope>NUCLEOTIDE SEQUENCE</scope>
    <source>
        <strain evidence="1">Expedition CK06-06</strain>
    </source>
</reference>
<gene>
    <name evidence="1" type="ORF">S06H3_33673</name>
</gene>
<dbReference type="EMBL" id="BARV01020120">
    <property type="protein sequence ID" value="GAI23801.1"/>
    <property type="molecule type" value="Genomic_DNA"/>
</dbReference>
<dbReference type="AlphaFoldDB" id="X1N0K6"/>
<sequence length="30" mass="3437">VLALDEPLPEEQQQQILSIRDVYSAKLVKL</sequence>
<comment type="caution">
    <text evidence="1">The sequence shown here is derived from an EMBL/GenBank/DDBJ whole genome shotgun (WGS) entry which is preliminary data.</text>
</comment>
<evidence type="ECO:0000313" key="1">
    <source>
        <dbReference type="EMBL" id="GAI23801.1"/>
    </source>
</evidence>
<feature type="non-terminal residue" evidence="1">
    <location>
        <position position="1"/>
    </location>
</feature>
<proteinExistence type="predicted"/>